<evidence type="ECO:0000256" key="5">
    <source>
        <dbReference type="HAMAP-Rule" id="MF_00376"/>
    </source>
</evidence>
<comment type="caution">
    <text evidence="7">The sequence shown here is derived from an EMBL/GenBank/DDBJ whole genome shotgun (WGS) entry which is preliminary data.</text>
</comment>
<gene>
    <name evidence="5" type="primary">coaE</name>
    <name evidence="7" type="ORF">H9626_00975</name>
</gene>
<reference evidence="7 8" key="1">
    <citation type="submission" date="2020-08" db="EMBL/GenBank/DDBJ databases">
        <title>A Genomic Blueprint of the Chicken Gut Microbiome.</title>
        <authorList>
            <person name="Gilroy R."/>
            <person name="Ravi A."/>
            <person name="Getino M."/>
            <person name="Pursley I."/>
            <person name="Horton D.L."/>
            <person name="Alikhan N.-F."/>
            <person name="Baker D."/>
            <person name="Gharbi K."/>
            <person name="Hall N."/>
            <person name="Watson M."/>
            <person name="Adriaenssens E.M."/>
            <person name="Foster-Nyarko E."/>
            <person name="Jarju S."/>
            <person name="Secka A."/>
            <person name="Antonio M."/>
            <person name="Oren A."/>
            <person name="Chaudhuri R."/>
            <person name="La Ragione R.M."/>
            <person name="Hildebrand F."/>
            <person name="Pallen M.J."/>
        </authorList>
    </citation>
    <scope>NUCLEOTIDE SEQUENCE [LARGE SCALE GENOMIC DNA]</scope>
    <source>
        <strain evidence="7 8">Sa1YUN3</strain>
    </source>
</reference>
<accession>A0ABR8V7V4</accession>
<keyword evidence="3 5" id="KW-0067">ATP-binding</keyword>
<dbReference type="Pfam" id="PF01121">
    <property type="entry name" value="CoaE"/>
    <property type="match status" value="1"/>
</dbReference>
<evidence type="ECO:0000256" key="1">
    <source>
        <dbReference type="ARBA" id="ARBA00009018"/>
    </source>
</evidence>
<dbReference type="NCBIfam" id="TIGR00152">
    <property type="entry name" value="dephospho-CoA kinase"/>
    <property type="match status" value="1"/>
</dbReference>
<protein>
    <recommendedName>
        <fullName evidence="5 6">Dephospho-CoA kinase</fullName>
        <ecNumber evidence="5 6">2.7.1.24</ecNumber>
    </recommendedName>
    <alternativeName>
        <fullName evidence="5">Dephosphocoenzyme A kinase</fullName>
    </alternativeName>
</protein>
<sequence>MIKLGITGGIGSGKSYVSHLLRAKGIEVYDTDSEAKRLTLSHPQIRQELTALLGEGVYQNNILNKPLLANYLFACKENAQRINAIIHPRVYDDFVSWARMKEKAGASMVGMESAILFESGFNRAVDKVLFVYAPLDVRIRRAMERDKSTEEQVRVRMLAQASDEENRRKSDFLLINDGVRPLESQLEQLLQALIQRKPIR</sequence>
<dbReference type="GO" id="GO:0004140">
    <property type="term" value="F:dephospho-CoA kinase activity"/>
    <property type="evidence" value="ECO:0007669"/>
    <property type="project" value="UniProtKB-EC"/>
</dbReference>
<comment type="function">
    <text evidence="5">Catalyzes the phosphorylation of the 3'-hydroxyl group of dephosphocoenzyme A to form coenzyme A.</text>
</comment>
<dbReference type="PANTHER" id="PTHR10695:SF46">
    <property type="entry name" value="BIFUNCTIONAL COENZYME A SYNTHASE-RELATED"/>
    <property type="match status" value="1"/>
</dbReference>
<dbReference type="Proteomes" id="UP000616346">
    <property type="component" value="Unassembled WGS sequence"/>
</dbReference>
<proteinExistence type="inferred from homology"/>
<comment type="pathway">
    <text evidence="5">Cofactor biosynthesis; coenzyme A biosynthesis; CoA from (R)-pantothenate: step 5/5.</text>
</comment>
<evidence type="ECO:0000256" key="6">
    <source>
        <dbReference type="NCBIfam" id="TIGR00152"/>
    </source>
</evidence>
<dbReference type="PANTHER" id="PTHR10695">
    <property type="entry name" value="DEPHOSPHO-COA KINASE-RELATED"/>
    <property type="match status" value="1"/>
</dbReference>
<dbReference type="EMBL" id="JACSPQ010000001">
    <property type="protein sequence ID" value="MBD8000800.1"/>
    <property type="molecule type" value="Genomic_DNA"/>
</dbReference>
<feature type="binding site" evidence="5">
    <location>
        <begin position="11"/>
        <end position="16"/>
    </location>
    <ligand>
        <name>ATP</name>
        <dbReference type="ChEBI" id="CHEBI:30616"/>
    </ligand>
</feature>
<evidence type="ECO:0000256" key="2">
    <source>
        <dbReference type="ARBA" id="ARBA00022741"/>
    </source>
</evidence>
<dbReference type="SUPFAM" id="SSF52540">
    <property type="entry name" value="P-loop containing nucleoside triphosphate hydrolases"/>
    <property type="match status" value="1"/>
</dbReference>
<evidence type="ECO:0000256" key="3">
    <source>
        <dbReference type="ARBA" id="ARBA00022840"/>
    </source>
</evidence>
<dbReference type="PROSITE" id="PS51219">
    <property type="entry name" value="DPCK"/>
    <property type="match status" value="1"/>
</dbReference>
<dbReference type="EC" id="2.7.1.24" evidence="5 6"/>
<keyword evidence="4 5" id="KW-0173">Coenzyme A biosynthesis</keyword>
<dbReference type="RefSeq" id="WP_191709269.1">
    <property type="nucleotide sequence ID" value="NZ_JACSPQ010000001.1"/>
</dbReference>
<keyword evidence="5 7" id="KW-0418">Kinase</keyword>
<dbReference type="Gene3D" id="3.40.50.300">
    <property type="entry name" value="P-loop containing nucleotide triphosphate hydrolases"/>
    <property type="match status" value="1"/>
</dbReference>
<keyword evidence="5" id="KW-0963">Cytoplasm</keyword>
<keyword evidence="5 7" id="KW-0808">Transferase</keyword>
<comment type="similarity">
    <text evidence="1 5">Belongs to the CoaE family.</text>
</comment>
<dbReference type="InterPro" id="IPR001977">
    <property type="entry name" value="Depp_CoAkinase"/>
</dbReference>
<dbReference type="CDD" id="cd02022">
    <property type="entry name" value="DPCK"/>
    <property type="match status" value="1"/>
</dbReference>
<keyword evidence="2 5" id="KW-0547">Nucleotide-binding</keyword>
<evidence type="ECO:0000256" key="4">
    <source>
        <dbReference type="ARBA" id="ARBA00022993"/>
    </source>
</evidence>
<keyword evidence="8" id="KW-1185">Reference proteome</keyword>
<organism evidence="7 8">
    <name type="scientific">Phocaeicola faecium</name>
    <dbReference type="NCBI Taxonomy" id="2762213"/>
    <lineage>
        <taxon>Bacteria</taxon>
        <taxon>Pseudomonadati</taxon>
        <taxon>Bacteroidota</taxon>
        <taxon>Bacteroidia</taxon>
        <taxon>Bacteroidales</taxon>
        <taxon>Bacteroidaceae</taxon>
        <taxon>Phocaeicola</taxon>
    </lineage>
</organism>
<name>A0ABR8V7V4_9BACT</name>
<dbReference type="InterPro" id="IPR027417">
    <property type="entry name" value="P-loop_NTPase"/>
</dbReference>
<dbReference type="HAMAP" id="MF_00376">
    <property type="entry name" value="Dephospho_CoA_kinase"/>
    <property type="match status" value="1"/>
</dbReference>
<evidence type="ECO:0000313" key="8">
    <source>
        <dbReference type="Proteomes" id="UP000616346"/>
    </source>
</evidence>
<comment type="subcellular location">
    <subcellularLocation>
        <location evidence="5">Cytoplasm</location>
    </subcellularLocation>
</comment>
<comment type="catalytic activity">
    <reaction evidence="5">
        <text>3'-dephospho-CoA + ATP = ADP + CoA + H(+)</text>
        <dbReference type="Rhea" id="RHEA:18245"/>
        <dbReference type="ChEBI" id="CHEBI:15378"/>
        <dbReference type="ChEBI" id="CHEBI:30616"/>
        <dbReference type="ChEBI" id="CHEBI:57287"/>
        <dbReference type="ChEBI" id="CHEBI:57328"/>
        <dbReference type="ChEBI" id="CHEBI:456216"/>
        <dbReference type="EC" id="2.7.1.24"/>
    </reaction>
</comment>
<evidence type="ECO:0000313" key="7">
    <source>
        <dbReference type="EMBL" id="MBD8000800.1"/>
    </source>
</evidence>